<evidence type="ECO:0000313" key="2">
    <source>
        <dbReference type="EMBL" id="CAK0802628.1"/>
    </source>
</evidence>
<feature type="non-terminal residue" evidence="2">
    <location>
        <position position="350"/>
    </location>
</feature>
<dbReference type="EMBL" id="CAUYUJ010002844">
    <property type="protein sequence ID" value="CAK0802628.1"/>
    <property type="molecule type" value="Genomic_DNA"/>
</dbReference>
<keyword evidence="3" id="KW-1185">Reference proteome</keyword>
<protein>
    <submittedName>
        <fullName evidence="2">Uncharacterized protein</fullName>
    </submittedName>
</protein>
<reference evidence="2" key="1">
    <citation type="submission" date="2023-10" db="EMBL/GenBank/DDBJ databases">
        <authorList>
            <person name="Chen Y."/>
            <person name="Shah S."/>
            <person name="Dougan E. K."/>
            <person name="Thang M."/>
            <person name="Chan C."/>
        </authorList>
    </citation>
    <scope>NUCLEOTIDE SEQUENCE [LARGE SCALE GENOMIC DNA]</scope>
</reference>
<feature type="compositionally biased region" description="Basic residues" evidence="1">
    <location>
        <begin position="184"/>
        <end position="193"/>
    </location>
</feature>
<accession>A0ABN9QGA1</accession>
<feature type="region of interest" description="Disordered" evidence="1">
    <location>
        <begin position="50"/>
        <end position="87"/>
    </location>
</feature>
<gene>
    <name evidence="2" type="ORF">PCOR1329_LOCUS10083</name>
</gene>
<sequence>PPRSPQGGRAVPLGRGAAGAGADPRAPGPGARPADAAEALAAWCRRPAQVRPDPAGAAAQPLRGLDLGPRPARVQAAAPRHPAGPRPVQAAEELTLRVPRLHGVPARFNGRVPHLAIAPAVAAIPLAARCRLQVAASAGAACLPGRELGGRRVLAHHRDRRGEVPQSQLAGCARPVPEAAHAGRAPRARRGGRRAGPVGAARPGGRWLEPSGGRAVRRRHGRGRGVQRGAHHGAVPHHQGARHRREGAPPDALQVGHRVRRFLGARGCHRRLRGVAAVLRVGGAGIGAEQQVRYERGDETVAGTARQVVQARGRRREIPRGAGGRVPRGPRRGHGPGQIDPVQVAARLVA</sequence>
<feature type="region of interest" description="Disordered" evidence="1">
    <location>
        <begin position="1"/>
        <end position="35"/>
    </location>
</feature>
<name>A0ABN9QGA1_9DINO</name>
<organism evidence="2 3">
    <name type="scientific">Prorocentrum cordatum</name>
    <dbReference type="NCBI Taxonomy" id="2364126"/>
    <lineage>
        <taxon>Eukaryota</taxon>
        <taxon>Sar</taxon>
        <taxon>Alveolata</taxon>
        <taxon>Dinophyceae</taxon>
        <taxon>Prorocentrales</taxon>
        <taxon>Prorocentraceae</taxon>
        <taxon>Prorocentrum</taxon>
    </lineage>
</organism>
<feature type="compositionally biased region" description="Low complexity" evidence="1">
    <location>
        <begin position="195"/>
        <end position="206"/>
    </location>
</feature>
<dbReference type="Proteomes" id="UP001189429">
    <property type="component" value="Unassembled WGS sequence"/>
</dbReference>
<feature type="compositionally biased region" description="Low complexity" evidence="1">
    <location>
        <begin position="69"/>
        <end position="81"/>
    </location>
</feature>
<evidence type="ECO:0000313" key="3">
    <source>
        <dbReference type="Proteomes" id="UP001189429"/>
    </source>
</evidence>
<feature type="compositionally biased region" description="Low complexity" evidence="1">
    <location>
        <begin position="7"/>
        <end position="35"/>
    </location>
</feature>
<feature type="region of interest" description="Disordered" evidence="1">
    <location>
        <begin position="178"/>
        <end position="249"/>
    </location>
</feature>
<proteinExistence type="predicted"/>
<evidence type="ECO:0000256" key="1">
    <source>
        <dbReference type="SAM" id="MobiDB-lite"/>
    </source>
</evidence>
<feature type="compositionally biased region" description="Basic residues" evidence="1">
    <location>
        <begin position="215"/>
        <end position="245"/>
    </location>
</feature>
<comment type="caution">
    <text evidence="2">The sequence shown here is derived from an EMBL/GenBank/DDBJ whole genome shotgun (WGS) entry which is preliminary data.</text>
</comment>
<feature type="region of interest" description="Disordered" evidence="1">
    <location>
        <begin position="311"/>
        <end position="340"/>
    </location>
</feature>
<feature type="non-terminal residue" evidence="2">
    <location>
        <position position="1"/>
    </location>
</feature>